<dbReference type="PANTHER" id="PTHR47592:SF30">
    <property type="entry name" value="CCHC-TYPE DOMAIN-CONTAINING PROTEIN"/>
    <property type="match status" value="1"/>
</dbReference>
<dbReference type="Proteomes" id="UP000235145">
    <property type="component" value="Unassembled WGS sequence"/>
</dbReference>
<dbReference type="AlphaFoldDB" id="A0A9R1VDI7"/>
<dbReference type="EMBL" id="NBSK02000005">
    <property type="protein sequence ID" value="KAJ0203103.1"/>
    <property type="molecule type" value="Genomic_DNA"/>
</dbReference>
<protein>
    <submittedName>
        <fullName evidence="1">Uncharacterized protein</fullName>
    </submittedName>
</protein>
<name>A0A9R1VDI7_LACSA</name>
<keyword evidence="2" id="KW-1185">Reference proteome</keyword>
<accession>A0A9R1VDI7</accession>
<evidence type="ECO:0000313" key="1">
    <source>
        <dbReference type="EMBL" id="KAJ0203103.1"/>
    </source>
</evidence>
<proteinExistence type="predicted"/>
<gene>
    <name evidence="1" type="ORF">LSAT_V11C500252450</name>
</gene>
<comment type="caution">
    <text evidence="1">The sequence shown here is derived from an EMBL/GenBank/DDBJ whole genome shotgun (WGS) entry which is preliminary data.</text>
</comment>
<evidence type="ECO:0000313" key="2">
    <source>
        <dbReference type="Proteomes" id="UP000235145"/>
    </source>
</evidence>
<organism evidence="1 2">
    <name type="scientific">Lactuca sativa</name>
    <name type="common">Garden lettuce</name>
    <dbReference type="NCBI Taxonomy" id="4236"/>
    <lineage>
        <taxon>Eukaryota</taxon>
        <taxon>Viridiplantae</taxon>
        <taxon>Streptophyta</taxon>
        <taxon>Embryophyta</taxon>
        <taxon>Tracheophyta</taxon>
        <taxon>Spermatophyta</taxon>
        <taxon>Magnoliopsida</taxon>
        <taxon>eudicotyledons</taxon>
        <taxon>Gunneridae</taxon>
        <taxon>Pentapetalae</taxon>
        <taxon>asterids</taxon>
        <taxon>campanulids</taxon>
        <taxon>Asterales</taxon>
        <taxon>Asteraceae</taxon>
        <taxon>Cichorioideae</taxon>
        <taxon>Cichorieae</taxon>
        <taxon>Lactucinae</taxon>
        <taxon>Lactuca</taxon>
    </lineage>
</organism>
<reference evidence="1 2" key="1">
    <citation type="journal article" date="2017" name="Nat. Commun.">
        <title>Genome assembly with in vitro proximity ligation data and whole-genome triplication in lettuce.</title>
        <authorList>
            <person name="Reyes-Chin-Wo S."/>
            <person name="Wang Z."/>
            <person name="Yang X."/>
            <person name="Kozik A."/>
            <person name="Arikit S."/>
            <person name="Song C."/>
            <person name="Xia L."/>
            <person name="Froenicke L."/>
            <person name="Lavelle D.O."/>
            <person name="Truco M.J."/>
            <person name="Xia R."/>
            <person name="Zhu S."/>
            <person name="Xu C."/>
            <person name="Xu H."/>
            <person name="Xu X."/>
            <person name="Cox K."/>
            <person name="Korf I."/>
            <person name="Meyers B.C."/>
            <person name="Michelmore R.W."/>
        </authorList>
    </citation>
    <scope>NUCLEOTIDE SEQUENCE [LARGE SCALE GENOMIC DNA]</scope>
    <source>
        <strain evidence="2">cv. Salinas</strain>
        <tissue evidence="1">Seedlings</tissue>
    </source>
</reference>
<dbReference type="PANTHER" id="PTHR47592">
    <property type="entry name" value="PBF68 PROTEIN"/>
    <property type="match status" value="1"/>
</dbReference>
<sequence>MPLGSVVVYANGHRAEVQGGGDVLLKFMHGECVSLRDVLDVCIISKWLVSMDKFDNGGFKMVLVNGKIAITKGRRYVGSTKIWFGMYHLRLNDEGSASKPCVESNCNIASVASVSCVSSNDVMGGFVANVNEVNFFDYFVCLISLWYKPLAHTNVKNIETK</sequence>